<dbReference type="InterPro" id="IPR011146">
    <property type="entry name" value="HIT-like"/>
</dbReference>
<dbReference type="Proteomes" id="UP001648503">
    <property type="component" value="Unassembled WGS sequence"/>
</dbReference>
<sequence length="175" mass="19596">MFGPWPIRPTEVFFTSKLSMGLVNLKPLVTVVPRFIDLTPDEASDLFKSAHQIAKIIEKEHNAESLSIAMQDGTAAGQSVAHVHIHIIPRYRGDWMNNDDIYPEIQRKECELALETARRAGDTATVSAMERKTKSFSGPDAEDRPPRSLEEMAAESASLRPFFEQHDDIWSTSSA</sequence>
<dbReference type="SUPFAM" id="SSF54197">
    <property type="entry name" value="HIT-like"/>
    <property type="match status" value="1"/>
</dbReference>
<dbReference type="Gene3D" id="3.30.428.10">
    <property type="entry name" value="HIT-like"/>
    <property type="match status" value="1"/>
</dbReference>
<feature type="region of interest" description="Disordered" evidence="2">
    <location>
        <begin position="123"/>
        <end position="160"/>
    </location>
</feature>
<dbReference type="PROSITE" id="PS51084">
    <property type="entry name" value="HIT_2"/>
    <property type="match status" value="1"/>
</dbReference>
<feature type="short sequence motif" description="Histidine triad motif" evidence="1">
    <location>
        <begin position="82"/>
        <end position="86"/>
    </location>
</feature>
<evidence type="ECO:0000256" key="2">
    <source>
        <dbReference type="SAM" id="MobiDB-lite"/>
    </source>
</evidence>
<dbReference type="PROSITE" id="PS00892">
    <property type="entry name" value="HIT_1"/>
    <property type="match status" value="1"/>
</dbReference>
<dbReference type="InterPro" id="IPR036265">
    <property type="entry name" value="HIT-like_sf"/>
</dbReference>
<feature type="compositionally biased region" description="Basic and acidic residues" evidence="2">
    <location>
        <begin position="141"/>
        <end position="150"/>
    </location>
</feature>
<proteinExistence type="predicted"/>
<comment type="caution">
    <text evidence="4">The sequence shown here is derived from an EMBL/GenBank/DDBJ whole genome shotgun (WGS) entry which is preliminary data.</text>
</comment>
<name>A0ABQ8F8E5_9FUNG</name>
<evidence type="ECO:0000313" key="4">
    <source>
        <dbReference type="EMBL" id="KAH6592473.1"/>
    </source>
</evidence>
<evidence type="ECO:0000259" key="3">
    <source>
        <dbReference type="PROSITE" id="PS51084"/>
    </source>
</evidence>
<accession>A0ABQ8F8E5</accession>
<feature type="domain" description="HIT" evidence="3">
    <location>
        <begin position="1"/>
        <end position="97"/>
    </location>
</feature>
<dbReference type="PANTHER" id="PTHR46243">
    <property type="entry name" value="BIS(5'-ADENOSYL)-TRIPHOSPHATASE"/>
    <property type="match status" value="1"/>
</dbReference>
<dbReference type="InterPro" id="IPR051884">
    <property type="entry name" value="Bis(5'-adenosyl)-TPase_reg"/>
</dbReference>
<keyword evidence="5" id="KW-1185">Reference proteome</keyword>
<evidence type="ECO:0000256" key="1">
    <source>
        <dbReference type="PROSITE-ProRule" id="PRU00464"/>
    </source>
</evidence>
<evidence type="ECO:0000313" key="5">
    <source>
        <dbReference type="Proteomes" id="UP001648503"/>
    </source>
</evidence>
<reference evidence="4 5" key="1">
    <citation type="submission" date="2021-02" db="EMBL/GenBank/DDBJ databases">
        <title>Variation within the Batrachochytrium salamandrivorans European outbreak.</title>
        <authorList>
            <person name="Kelly M."/>
            <person name="Pasmans F."/>
            <person name="Shea T.P."/>
            <person name="Munoz J.F."/>
            <person name="Carranza S."/>
            <person name="Cuomo C.A."/>
            <person name="Martel A."/>
        </authorList>
    </citation>
    <scope>NUCLEOTIDE SEQUENCE [LARGE SCALE GENOMIC DNA]</scope>
    <source>
        <strain evidence="4 5">AMFP18/2</strain>
    </source>
</reference>
<protein>
    <recommendedName>
        <fullName evidence="3">HIT domain-containing protein</fullName>
    </recommendedName>
</protein>
<organism evidence="4 5">
    <name type="scientific">Batrachochytrium salamandrivorans</name>
    <dbReference type="NCBI Taxonomy" id="1357716"/>
    <lineage>
        <taxon>Eukaryota</taxon>
        <taxon>Fungi</taxon>
        <taxon>Fungi incertae sedis</taxon>
        <taxon>Chytridiomycota</taxon>
        <taxon>Chytridiomycota incertae sedis</taxon>
        <taxon>Chytridiomycetes</taxon>
        <taxon>Rhizophydiales</taxon>
        <taxon>Rhizophydiales incertae sedis</taxon>
        <taxon>Batrachochytrium</taxon>
    </lineage>
</organism>
<dbReference type="PANTHER" id="PTHR46243:SF1">
    <property type="entry name" value="BIS(5'-ADENOSYL)-TRIPHOSPHATASE"/>
    <property type="match status" value="1"/>
</dbReference>
<gene>
    <name evidence="4" type="ORF">BASA50_008089</name>
</gene>
<dbReference type="Pfam" id="PF01230">
    <property type="entry name" value="HIT"/>
    <property type="match status" value="1"/>
</dbReference>
<dbReference type="EMBL" id="JAFCIX010000379">
    <property type="protein sequence ID" value="KAH6592473.1"/>
    <property type="molecule type" value="Genomic_DNA"/>
</dbReference>
<dbReference type="InterPro" id="IPR019808">
    <property type="entry name" value="Histidine_triad_CS"/>
</dbReference>